<evidence type="ECO:0000313" key="1">
    <source>
        <dbReference type="EMBL" id="RPJ66030.1"/>
    </source>
</evidence>
<gene>
    <name evidence="1" type="ORF">DRW07_14595</name>
</gene>
<dbReference type="OrthoDB" id="6267605at2"/>
<dbReference type="Proteomes" id="UP000275281">
    <property type="component" value="Unassembled WGS sequence"/>
</dbReference>
<name>A0A3N5XZ70_9ALTE</name>
<proteinExistence type="predicted"/>
<dbReference type="EMBL" id="RPOK01000004">
    <property type="protein sequence ID" value="RPJ66030.1"/>
    <property type="molecule type" value="Genomic_DNA"/>
</dbReference>
<reference evidence="1 2" key="1">
    <citation type="submission" date="2018-11" db="EMBL/GenBank/DDBJ databases">
        <authorList>
            <person name="Ye M.-Q."/>
            <person name="Du Z.-J."/>
        </authorList>
    </citation>
    <scope>NUCLEOTIDE SEQUENCE [LARGE SCALE GENOMIC DNA]</scope>
    <source>
        <strain evidence="1 2">U0105</strain>
    </source>
</reference>
<organism evidence="1 2">
    <name type="scientific">Alteromonas sediminis</name>
    <dbReference type="NCBI Taxonomy" id="2259342"/>
    <lineage>
        <taxon>Bacteria</taxon>
        <taxon>Pseudomonadati</taxon>
        <taxon>Pseudomonadota</taxon>
        <taxon>Gammaproteobacteria</taxon>
        <taxon>Alteromonadales</taxon>
        <taxon>Alteromonadaceae</taxon>
        <taxon>Alteromonas/Salinimonas group</taxon>
        <taxon>Alteromonas</taxon>
    </lineage>
</organism>
<protein>
    <submittedName>
        <fullName evidence="1">Uncharacterized protein</fullName>
    </submittedName>
</protein>
<keyword evidence="2" id="KW-1185">Reference proteome</keyword>
<accession>A0A3N5XZ70</accession>
<dbReference type="RefSeq" id="WP_124028661.1">
    <property type="nucleotide sequence ID" value="NZ_JBHRSN010000007.1"/>
</dbReference>
<sequence>MTVAAFIERKARQLAYYIKAFWRGDLPYREVNLFFWDTLEEWINMSNRNATPISSQERVFWHLMHQIHFWPQDTLLSDAVLKEELNRCVNFLENGGFCPFDCVGIRP</sequence>
<comment type="caution">
    <text evidence="1">The sequence shown here is derived from an EMBL/GenBank/DDBJ whole genome shotgun (WGS) entry which is preliminary data.</text>
</comment>
<dbReference type="AlphaFoldDB" id="A0A3N5XZ70"/>
<evidence type="ECO:0000313" key="2">
    <source>
        <dbReference type="Proteomes" id="UP000275281"/>
    </source>
</evidence>